<evidence type="ECO:0008006" key="3">
    <source>
        <dbReference type="Google" id="ProtNLM"/>
    </source>
</evidence>
<proteinExistence type="predicted"/>
<evidence type="ECO:0000313" key="1">
    <source>
        <dbReference type="EMBL" id="MCT4334262.1"/>
    </source>
</evidence>
<dbReference type="RefSeq" id="WP_260278178.1">
    <property type="nucleotide sequence ID" value="NZ_JANAVZ010000009.1"/>
</dbReference>
<protein>
    <recommendedName>
        <fullName evidence="3">Transcriptional regulator</fullName>
    </recommendedName>
</protein>
<reference evidence="1 2" key="1">
    <citation type="submission" date="2022-04" db="EMBL/GenBank/DDBJ databases">
        <title>Paracoccus sp. YLB-12 draft genome sequence.</title>
        <authorList>
            <person name="Yu L."/>
        </authorList>
    </citation>
    <scope>NUCLEOTIDE SEQUENCE [LARGE SCALE GENOMIC DNA]</scope>
    <source>
        <strain evidence="1 2">YLB-12</strain>
    </source>
</reference>
<keyword evidence="2" id="KW-1185">Reference proteome</keyword>
<gene>
    <name evidence="1" type="ORF">MU516_15460</name>
</gene>
<dbReference type="Proteomes" id="UP001320702">
    <property type="component" value="Unassembled WGS sequence"/>
</dbReference>
<accession>A0ABT2KCJ7</accession>
<name>A0ABT2KCJ7_9RHOB</name>
<comment type="caution">
    <text evidence="1">The sequence shown here is derived from an EMBL/GenBank/DDBJ whole genome shotgun (WGS) entry which is preliminary data.</text>
</comment>
<sequence length="67" mass="7329">MGQVQPLFASASTAAKLLDMRQSEFQRLVDSGCLPRGREIAPGMVRWPVDDLRKIVSGEAVDGGIDW</sequence>
<organism evidence="1 2">
    <name type="scientific">Paracoccus maritimus</name>
    <dbReference type="NCBI Taxonomy" id="2933292"/>
    <lineage>
        <taxon>Bacteria</taxon>
        <taxon>Pseudomonadati</taxon>
        <taxon>Pseudomonadota</taxon>
        <taxon>Alphaproteobacteria</taxon>
        <taxon>Rhodobacterales</taxon>
        <taxon>Paracoccaceae</taxon>
        <taxon>Paracoccus</taxon>
    </lineage>
</organism>
<dbReference type="EMBL" id="JANAVZ010000009">
    <property type="protein sequence ID" value="MCT4334262.1"/>
    <property type="molecule type" value="Genomic_DNA"/>
</dbReference>
<evidence type="ECO:0000313" key="2">
    <source>
        <dbReference type="Proteomes" id="UP001320702"/>
    </source>
</evidence>